<evidence type="ECO:0000313" key="1">
    <source>
        <dbReference type="EMBL" id="KKL20576.1"/>
    </source>
</evidence>
<comment type="caution">
    <text evidence="1">The sequence shown here is derived from an EMBL/GenBank/DDBJ whole genome shotgun (WGS) entry which is preliminary data.</text>
</comment>
<reference evidence="1" key="1">
    <citation type="journal article" date="2015" name="Nature">
        <title>Complex archaea that bridge the gap between prokaryotes and eukaryotes.</title>
        <authorList>
            <person name="Spang A."/>
            <person name="Saw J.H."/>
            <person name="Jorgensen S.L."/>
            <person name="Zaremba-Niedzwiedzka K."/>
            <person name="Martijn J."/>
            <person name="Lind A.E."/>
            <person name="van Eijk R."/>
            <person name="Schleper C."/>
            <person name="Guy L."/>
            <person name="Ettema T.J."/>
        </authorList>
    </citation>
    <scope>NUCLEOTIDE SEQUENCE</scope>
</reference>
<dbReference type="AlphaFoldDB" id="A0A0F9DSD6"/>
<organism evidence="1">
    <name type="scientific">marine sediment metagenome</name>
    <dbReference type="NCBI Taxonomy" id="412755"/>
    <lineage>
        <taxon>unclassified sequences</taxon>
        <taxon>metagenomes</taxon>
        <taxon>ecological metagenomes</taxon>
    </lineage>
</organism>
<dbReference type="EMBL" id="LAZR01038045">
    <property type="protein sequence ID" value="KKL20576.1"/>
    <property type="molecule type" value="Genomic_DNA"/>
</dbReference>
<proteinExistence type="predicted"/>
<sequence>MTEPQPQPARDQVVDLRANGFTVPQAFDIAGLRWFGPKAATWDDLEHEIREVAYEEARPR</sequence>
<protein>
    <submittedName>
        <fullName evidence="1">Uncharacterized protein</fullName>
    </submittedName>
</protein>
<name>A0A0F9DSD6_9ZZZZ</name>
<accession>A0A0F9DSD6</accession>
<gene>
    <name evidence="1" type="ORF">LCGC14_2454080</name>
</gene>